<dbReference type="SMART" id="SM00086">
    <property type="entry name" value="PAC"/>
    <property type="match status" value="1"/>
</dbReference>
<dbReference type="NCBIfam" id="TIGR00229">
    <property type="entry name" value="sensory_box"/>
    <property type="match status" value="2"/>
</dbReference>
<dbReference type="Gene3D" id="3.30.565.10">
    <property type="entry name" value="Histidine kinase-like ATPase, C-terminal domain"/>
    <property type="match status" value="1"/>
</dbReference>
<evidence type="ECO:0000256" key="6">
    <source>
        <dbReference type="ARBA" id="ARBA00022606"/>
    </source>
</evidence>
<keyword evidence="16" id="KW-0675">Receptor</keyword>
<dbReference type="RefSeq" id="WP_202060918.1">
    <property type="nucleotide sequence ID" value="NZ_JAEQMY010000020.1"/>
</dbReference>
<dbReference type="GO" id="GO:0005524">
    <property type="term" value="F:ATP binding"/>
    <property type="evidence" value="ECO:0007669"/>
    <property type="project" value="UniProtKB-KW"/>
</dbReference>
<evidence type="ECO:0000259" key="17">
    <source>
        <dbReference type="PROSITE" id="PS50112"/>
    </source>
</evidence>
<keyword evidence="20" id="KW-1185">Reference proteome</keyword>
<evidence type="ECO:0000256" key="13">
    <source>
        <dbReference type="ARBA" id="ARBA00022840"/>
    </source>
</evidence>
<keyword evidence="9" id="KW-0808">Transferase</keyword>
<feature type="domain" description="PAC" evidence="18">
    <location>
        <begin position="207"/>
        <end position="259"/>
    </location>
</feature>
<dbReference type="InterPro" id="IPR011102">
    <property type="entry name" value="Sig_transdc_His_kinase_HWE"/>
</dbReference>
<dbReference type="InterPro" id="IPR000014">
    <property type="entry name" value="PAS"/>
</dbReference>
<evidence type="ECO:0000256" key="15">
    <source>
        <dbReference type="ARBA" id="ARBA00023026"/>
    </source>
</evidence>
<evidence type="ECO:0000256" key="5">
    <source>
        <dbReference type="ARBA" id="ARBA00022553"/>
    </source>
</evidence>
<keyword evidence="12" id="KW-0418">Kinase</keyword>
<keyword evidence="10" id="KW-0677">Repeat</keyword>
<dbReference type="AlphaFoldDB" id="A0A937D0R6"/>
<organism evidence="19 20">
    <name type="scientific">Microvirga aerilata</name>
    <dbReference type="NCBI Taxonomy" id="670292"/>
    <lineage>
        <taxon>Bacteria</taxon>
        <taxon>Pseudomonadati</taxon>
        <taxon>Pseudomonadota</taxon>
        <taxon>Alphaproteobacteria</taxon>
        <taxon>Hyphomicrobiales</taxon>
        <taxon>Methylobacteriaceae</taxon>
        <taxon>Microvirga</taxon>
    </lineage>
</organism>
<accession>A0A937D0R6</accession>
<dbReference type="Proteomes" id="UP000605848">
    <property type="component" value="Unassembled WGS sequence"/>
</dbReference>
<dbReference type="Pfam" id="PF07536">
    <property type="entry name" value="HWE_HK"/>
    <property type="match status" value="1"/>
</dbReference>
<dbReference type="CDD" id="cd00130">
    <property type="entry name" value="PAS"/>
    <property type="match status" value="2"/>
</dbReference>
<evidence type="ECO:0000256" key="4">
    <source>
        <dbReference type="ARBA" id="ARBA00022543"/>
    </source>
</evidence>
<dbReference type="InterPro" id="IPR000700">
    <property type="entry name" value="PAS-assoc_C"/>
</dbReference>
<dbReference type="InterPro" id="IPR013767">
    <property type="entry name" value="PAS_fold"/>
</dbReference>
<dbReference type="GO" id="GO:0004673">
    <property type="term" value="F:protein histidine kinase activity"/>
    <property type="evidence" value="ECO:0007669"/>
    <property type="project" value="UniProtKB-EC"/>
</dbReference>
<keyword evidence="5" id="KW-0597">Phosphoprotein</keyword>
<evidence type="ECO:0000256" key="12">
    <source>
        <dbReference type="ARBA" id="ARBA00022777"/>
    </source>
</evidence>
<dbReference type="PROSITE" id="PS50113">
    <property type="entry name" value="PAC"/>
    <property type="match status" value="1"/>
</dbReference>
<evidence type="ECO:0000313" key="19">
    <source>
        <dbReference type="EMBL" id="MBL0405287.1"/>
    </source>
</evidence>
<keyword evidence="14" id="KW-0157">Chromophore</keyword>
<evidence type="ECO:0000313" key="20">
    <source>
        <dbReference type="Proteomes" id="UP000605848"/>
    </source>
</evidence>
<dbReference type="Pfam" id="PF13426">
    <property type="entry name" value="PAS_9"/>
    <property type="match status" value="1"/>
</dbReference>
<evidence type="ECO:0000259" key="18">
    <source>
        <dbReference type="PROSITE" id="PS50113"/>
    </source>
</evidence>
<proteinExistence type="predicted"/>
<dbReference type="SMART" id="SM00091">
    <property type="entry name" value="PAS"/>
    <property type="match status" value="3"/>
</dbReference>
<dbReference type="EC" id="2.7.13.3" evidence="2"/>
<dbReference type="Pfam" id="PF00989">
    <property type="entry name" value="PAS"/>
    <property type="match status" value="1"/>
</dbReference>
<comment type="catalytic activity">
    <reaction evidence="1">
        <text>ATP + protein L-histidine = ADP + protein N-phospho-L-histidine.</text>
        <dbReference type="EC" id="2.7.13.3"/>
    </reaction>
</comment>
<dbReference type="SMART" id="SM00911">
    <property type="entry name" value="HWE_HK"/>
    <property type="match status" value="1"/>
</dbReference>
<evidence type="ECO:0000256" key="1">
    <source>
        <dbReference type="ARBA" id="ARBA00000085"/>
    </source>
</evidence>
<keyword evidence="13" id="KW-0067">ATP-binding</keyword>
<name>A0A937D0R6_9HYPH</name>
<dbReference type="PROSITE" id="PS50112">
    <property type="entry name" value="PAS"/>
    <property type="match status" value="2"/>
</dbReference>
<dbReference type="SUPFAM" id="SSF55785">
    <property type="entry name" value="PYP-like sensor domain (PAS domain)"/>
    <property type="match status" value="2"/>
</dbReference>
<evidence type="ECO:0000256" key="9">
    <source>
        <dbReference type="ARBA" id="ARBA00022679"/>
    </source>
</evidence>
<evidence type="ECO:0000256" key="11">
    <source>
        <dbReference type="ARBA" id="ARBA00022741"/>
    </source>
</evidence>
<dbReference type="InterPro" id="IPR001610">
    <property type="entry name" value="PAC"/>
</dbReference>
<dbReference type="EMBL" id="JAEQMY010000020">
    <property type="protein sequence ID" value="MBL0405287.1"/>
    <property type="molecule type" value="Genomic_DNA"/>
</dbReference>
<dbReference type="GO" id="GO:0009881">
    <property type="term" value="F:photoreceptor activity"/>
    <property type="evidence" value="ECO:0007669"/>
    <property type="project" value="UniProtKB-KW"/>
</dbReference>
<keyword evidence="15" id="KW-0843">Virulence</keyword>
<dbReference type="PANTHER" id="PTHR41523">
    <property type="entry name" value="TWO-COMPONENT SYSTEM SENSOR PROTEIN"/>
    <property type="match status" value="1"/>
</dbReference>
<dbReference type="PANTHER" id="PTHR41523:SF8">
    <property type="entry name" value="ETHYLENE RESPONSE SENSOR PROTEIN"/>
    <property type="match status" value="1"/>
</dbReference>
<reference evidence="19" key="1">
    <citation type="submission" date="2021-01" db="EMBL/GenBank/DDBJ databases">
        <title>Microvirga sp.</title>
        <authorList>
            <person name="Kim M.K."/>
        </authorList>
    </citation>
    <scope>NUCLEOTIDE SEQUENCE</scope>
    <source>
        <strain evidence="19">5420S-16</strain>
    </source>
</reference>
<evidence type="ECO:0000256" key="10">
    <source>
        <dbReference type="ARBA" id="ARBA00022737"/>
    </source>
</evidence>
<evidence type="ECO:0000256" key="16">
    <source>
        <dbReference type="ARBA" id="ARBA00023170"/>
    </source>
</evidence>
<protein>
    <recommendedName>
        <fullName evidence="3">Blue-light-activated histidine kinase</fullName>
        <ecNumber evidence="2">2.7.13.3</ecNumber>
    </recommendedName>
</protein>
<evidence type="ECO:0000256" key="7">
    <source>
        <dbReference type="ARBA" id="ARBA00022630"/>
    </source>
</evidence>
<evidence type="ECO:0000256" key="2">
    <source>
        <dbReference type="ARBA" id="ARBA00012438"/>
    </source>
</evidence>
<dbReference type="Gene3D" id="3.30.450.20">
    <property type="entry name" value="PAS domain"/>
    <property type="match status" value="2"/>
</dbReference>
<keyword evidence="4" id="KW-0600">Photoreceptor protein</keyword>
<keyword evidence="8" id="KW-0288">FMN</keyword>
<feature type="domain" description="PAS" evidence="17">
    <location>
        <begin position="134"/>
        <end position="203"/>
    </location>
</feature>
<dbReference type="InterPro" id="IPR035965">
    <property type="entry name" value="PAS-like_dom_sf"/>
</dbReference>
<comment type="caution">
    <text evidence="19">The sequence shown here is derived from an EMBL/GenBank/DDBJ whole genome shotgun (WGS) entry which is preliminary data.</text>
</comment>
<dbReference type="GO" id="GO:0006355">
    <property type="term" value="P:regulation of DNA-templated transcription"/>
    <property type="evidence" value="ECO:0007669"/>
    <property type="project" value="InterPro"/>
</dbReference>
<dbReference type="InterPro" id="IPR036890">
    <property type="entry name" value="HATPase_C_sf"/>
</dbReference>
<sequence length="457" mass="51490">MPREPSTKQGRAKSNRVGASREQSFDILESVADAFFAVDHHWRFTYVNRAAAERWNRSRDDLIGKDFVEQFPQAADSEPWKAFLKAMQERQPTRLEVVSPVVHQWVDLSISPTRDGGLSVYFRDISARKRVEEVEGWLAAIIESSDDAIVSKNLESIVTSWNTGAERLFGYKAEEIIGRPITLLFPEDRQDEEERILARIRRGERVEHFESTRQRKDGSLVEVSLTISPIKDAQGRIVGASKIARDITRHKEAERLQRLLVHELNHRVKNILATVQAVARQTFNSRQSGDTVRQTFEARLLALSKAHDLLTRENWDRASLSQVVAEVLSPYHRDRFETGGPDVRLTPKMALALTLALHELATNAAKYGALSAPSGRIAITWRVQADDPPHLILRWQERGGPLVSPPEQKGFGSRLIERSLALELGGDVKITYDLAGVVCEVKAPLVDERDEHVGKAA</sequence>
<feature type="domain" description="PAS" evidence="17">
    <location>
        <begin position="20"/>
        <end position="91"/>
    </location>
</feature>
<gene>
    <name evidence="19" type="ORF">JKG68_15055</name>
</gene>
<evidence type="ECO:0000256" key="8">
    <source>
        <dbReference type="ARBA" id="ARBA00022643"/>
    </source>
</evidence>
<evidence type="ECO:0000256" key="3">
    <source>
        <dbReference type="ARBA" id="ARBA00021740"/>
    </source>
</evidence>
<keyword evidence="11" id="KW-0547">Nucleotide-binding</keyword>
<keyword evidence="7" id="KW-0285">Flavoprotein</keyword>
<evidence type="ECO:0000256" key="14">
    <source>
        <dbReference type="ARBA" id="ARBA00022991"/>
    </source>
</evidence>
<keyword evidence="6" id="KW-0716">Sensory transduction</keyword>